<feature type="domain" description="Glucose-methanol-choline oxidoreductase N-terminal" evidence="7">
    <location>
        <begin position="107"/>
        <end position="130"/>
    </location>
</feature>
<dbReference type="GO" id="GO:0016614">
    <property type="term" value="F:oxidoreductase activity, acting on CH-OH group of donors"/>
    <property type="evidence" value="ECO:0007669"/>
    <property type="project" value="InterPro"/>
</dbReference>
<feature type="binding site" evidence="5">
    <location>
        <position position="109"/>
    </location>
    <ligand>
        <name>FAD</name>
        <dbReference type="ChEBI" id="CHEBI:57692"/>
    </ligand>
</feature>
<dbReference type="SUPFAM" id="SSF54373">
    <property type="entry name" value="FAD-linked reductases, C-terminal domain"/>
    <property type="match status" value="1"/>
</dbReference>
<dbReference type="PIRSF" id="PIRSF000137">
    <property type="entry name" value="Alcohol_oxidase"/>
    <property type="match status" value="1"/>
</dbReference>
<feature type="binding site" evidence="5">
    <location>
        <begin position="472"/>
        <end position="473"/>
    </location>
    <ligand>
        <name>FAD</name>
        <dbReference type="ChEBI" id="CHEBI:57692"/>
    </ligand>
</feature>
<evidence type="ECO:0000256" key="6">
    <source>
        <dbReference type="RuleBase" id="RU003968"/>
    </source>
</evidence>
<dbReference type="RefSeq" id="WP_166467555.1">
    <property type="nucleotide sequence ID" value="NZ_CP050066.2"/>
</dbReference>
<dbReference type="EMBL" id="CP050066">
    <property type="protein sequence ID" value="QIP06654.1"/>
    <property type="molecule type" value="Genomic_DNA"/>
</dbReference>
<feature type="binding site" evidence="5">
    <location>
        <position position="471"/>
    </location>
    <ligand>
        <name>substrate</name>
    </ligand>
</feature>
<evidence type="ECO:0000313" key="9">
    <source>
        <dbReference type="EMBL" id="QIP06654.1"/>
    </source>
</evidence>
<feature type="binding site" evidence="5">
    <location>
        <position position="249"/>
    </location>
    <ligand>
        <name>FAD</name>
        <dbReference type="ChEBI" id="CHEBI:57692"/>
    </ligand>
</feature>
<name>A0A6G9A2Y0_9BRAD</name>
<dbReference type="SUPFAM" id="SSF51905">
    <property type="entry name" value="FAD/NAD(P)-binding domain"/>
    <property type="match status" value="1"/>
</dbReference>
<protein>
    <submittedName>
        <fullName evidence="9">GMC family oxidoreductase N-terminal domain-containing protein</fullName>
    </submittedName>
</protein>
<dbReference type="Gene3D" id="3.50.50.60">
    <property type="entry name" value="FAD/NAD(P)-binding domain"/>
    <property type="match status" value="1"/>
</dbReference>
<organism evidence="9 10">
    <name type="scientific">Bradyrhizobium symbiodeficiens</name>
    <dbReference type="NCBI Taxonomy" id="1404367"/>
    <lineage>
        <taxon>Bacteria</taxon>
        <taxon>Pseudomonadati</taxon>
        <taxon>Pseudomonadota</taxon>
        <taxon>Alphaproteobacteria</taxon>
        <taxon>Hyphomicrobiales</taxon>
        <taxon>Nitrobacteraceae</taxon>
        <taxon>Bradyrhizobium</taxon>
    </lineage>
</organism>
<accession>A0A6G9A2Y0</accession>
<feature type="binding site" evidence="5">
    <location>
        <position position="505"/>
    </location>
    <ligand>
        <name>FAD</name>
        <dbReference type="ChEBI" id="CHEBI:57692"/>
    </ligand>
</feature>
<evidence type="ECO:0000256" key="2">
    <source>
        <dbReference type="ARBA" id="ARBA00010790"/>
    </source>
</evidence>
<comment type="similarity">
    <text evidence="2 6">Belongs to the GMC oxidoreductase family.</text>
</comment>
<dbReference type="PANTHER" id="PTHR11552:SF147">
    <property type="entry name" value="CHOLINE DEHYDROGENASE, MITOCHONDRIAL"/>
    <property type="match status" value="1"/>
</dbReference>
<dbReference type="InterPro" id="IPR036188">
    <property type="entry name" value="FAD/NAD-bd_sf"/>
</dbReference>
<evidence type="ECO:0000259" key="7">
    <source>
        <dbReference type="PROSITE" id="PS00623"/>
    </source>
</evidence>
<keyword evidence="3 6" id="KW-0285">Flavoprotein</keyword>
<dbReference type="InterPro" id="IPR012132">
    <property type="entry name" value="GMC_OxRdtase"/>
</dbReference>
<evidence type="ECO:0000256" key="1">
    <source>
        <dbReference type="ARBA" id="ARBA00001974"/>
    </source>
</evidence>
<dbReference type="Pfam" id="PF05199">
    <property type="entry name" value="GMC_oxred_C"/>
    <property type="match status" value="1"/>
</dbReference>
<dbReference type="InterPro" id="IPR000172">
    <property type="entry name" value="GMC_OxRdtase_N"/>
</dbReference>
<evidence type="ECO:0000259" key="8">
    <source>
        <dbReference type="PROSITE" id="PS00624"/>
    </source>
</evidence>
<evidence type="ECO:0000256" key="4">
    <source>
        <dbReference type="ARBA" id="ARBA00022827"/>
    </source>
</evidence>
<evidence type="ECO:0000313" key="10">
    <source>
        <dbReference type="Proteomes" id="UP000500895"/>
    </source>
</evidence>
<dbReference type="AlphaFoldDB" id="A0A6G9A2Y0"/>
<proteinExistence type="inferred from homology"/>
<dbReference type="InterPro" id="IPR007867">
    <property type="entry name" value="GMC_OxRtase_C"/>
</dbReference>
<dbReference type="PROSITE" id="PS00624">
    <property type="entry name" value="GMC_OXRED_2"/>
    <property type="match status" value="1"/>
</dbReference>
<dbReference type="GO" id="GO:0050660">
    <property type="term" value="F:flavin adenine dinucleotide binding"/>
    <property type="evidence" value="ECO:0007669"/>
    <property type="project" value="InterPro"/>
</dbReference>
<feature type="domain" description="Glucose-methanol-choline oxidoreductase N-terminal" evidence="8">
    <location>
        <begin position="284"/>
        <end position="298"/>
    </location>
</feature>
<gene>
    <name evidence="9" type="ORF">HAV00_10515</name>
</gene>
<sequence length="537" mass="57895">MNDVLPSDLPEFADRVAANQRQLSENPRGSYDFIVCGAGSSGSVVARRLAENPSVAVLLIEAGGSDDVPTVMEPAAWPGNLGSATDWGFVAEPNPHLNGRALPMSMGKVLGGGSSINVMLWARGHRSDWDFFAEQSGDESWGYDAVSTIFREIENWQGAPDPRHRGTGGPVFVQPSPDPGPAALAMLGAAKEIGIPTYESPNGEMMEGDGGCAITDILVRNGRRNSIFRAFTYPYLDRPNLTLLTGTQVSRILIERGKAVGVEAIRDGRTVRISAAREVVLALGAIQTPSVLMRSGIGDENELRALDIPVVQHLPGVGQNLQDHVSFGCIWEYREPIAPRNTGNAATLYWKSDSALTSPDLLFCQVEFPVPSPETASRAPAHGWTMFAGLALPKSRGRVRLRNAEPLATPRIEANMLSHPDDVKTAIACVDLCRALGNTRAFAPLVTRESMPGPLDATGMERFVRDSAVTYWHQTCSAKMGRDAMSVVDSKLKVYGVDRLRIADGSVMPRITTGNTMAPCVIIGEKAARAMRDEHDI</sequence>
<evidence type="ECO:0000256" key="3">
    <source>
        <dbReference type="ARBA" id="ARBA00022630"/>
    </source>
</evidence>
<dbReference type="Gene3D" id="3.30.560.10">
    <property type="entry name" value="Glucose Oxidase, domain 3"/>
    <property type="match status" value="1"/>
</dbReference>
<dbReference type="Pfam" id="PF00732">
    <property type="entry name" value="GMC_oxred_N"/>
    <property type="match status" value="1"/>
</dbReference>
<dbReference type="PANTHER" id="PTHR11552">
    <property type="entry name" value="GLUCOSE-METHANOL-CHOLINE GMC OXIDOREDUCTASE"/>
    <property type="match status" value="1"/>
</dbReference>
<keyword evidence="4 5" id="KW-0274">FAD</keyword>
<evidence type="ECO:0000256" key="5">
    <source>
        <dbReference type="PIRSR" id="PIRSR000137-2"/>
    </source>
</evidence>
<reference evidence="9 10" key="1">
    <citation type="journal article" date="2020" name="Int. J. Syst. Evol. Microbiol.">
        <title>Description and complete genome sequences of Bradyrhizobium symbiodeficiens sp. nov., a non-symbiotic bacterium associated with legumes native to Canada.</title>
        <authorList>
            <person name="Bromfield E.S.P."/>
            <person name="Cloutier S."/>
            <person name="Nguyen H.D.T."/>
        </authorList>
    </citation>
    <scope>NUCLEOTIDE SEQUENCE [LARGE SCALE GENOMIC DNA]</scope>
    <source>
        <strain evidence="9 10">101S1MB</strain>
    </source>
</reference>
<comment type="cofactor">
    <cofactor evidence="1 5">
        <name>FAD</name>
        <dbReference type="ChEBI" id="CHEBI:57692"/>
    </cofactor>
</comment>
<dbReference type="Proteomes" id="UP000500895">
    <property type="component" value="Chromosome"/>
</dbReference>
<dbReference type="PROSITE" id="PS00623">
    <property type="entry name" value="GMC_OXRED_1"/>
    <property type="match status" value="1"/>
</dbReference>